<comment type="caution">
    <text evidence="7">The sequence shown here is derived from an EMBL/GenBank/DDBJ whole genome shotgun (WGS) entry which is preliminary data.</text>
</comment>
<dbReference type="InterPro" id="IPR004839">
    <property type="entry name" value="Aminotransferase_I/II_large"/>
</dbReference>
<evidence type="ECO:0000256" key="2">
    <source>
        <dbReference type="ARBA" id="ARBA00022898"/>
    </source>
</evidence>
<protein>
    <submittedName>
        <fullName evidence="7">PLP-dependent aminotransferase family protein</fullName>
    </submittedName>
</protein>
<dbReference type="Proteomes" id="UP000305131">
    <property type="component" value="Unassembled WGS sequence"/>
</dbReference>
<dbReference type="PROSITE" id="PS50949">
    <property type="entry name" value="HTH_GNTR"/>
    <property type="match status" value="1"/>
</dbReference>
<keyword evidence="5" id="KW-0804">Transcription</keyword>
<dbReference type="SMART" id="SM00345">
    <property type="entry name" value="HTH_GNTR"/>
    <property type="match status" value="1"/>
</dbReference>
<evidence type="ECO:0000259" key="6">
    <source>
        <dbReference type="PROSITE" id="PS50949"/>
    </source>
</evidence>
<dbReference type="PANTHER" id="PTHR46577">
    <property type="entry name" value="HTH-TYPE TRANSCRIPTIONAL REGULATORY PROTEIN GABR"/>
    <property type="match status" value="1"/>
</dbReference>
<dbReference type="InterPro" id="IPR036390">
    <property type="entry name" value="WH_DNA-bd_sf"/>
</dbReference>
<sequence>MAGGDRMAPWIRPLDPAGGLRYLQIVDLVAAAVASGRLRPGDRLPPQRKLADQLGVDLTTVTRAYAEARRRNLIDAVTGRGSFIAVRREPGGPLMDLSMNIPPAPRGIRLADLMQRGINSVLARADSNLLMSYHVGAGSLADRMAAAAWLEPLLGVVDPQRLVVAPGAQSALSALIGSLVGRAGVILTEPLAYPGLLAAARHWQVRPVAVPADADGPLPDGLEQAARSHGARVFCLTPTIQNPTAVTLSPARRAALARVASALDLILIEDDPYALLAPEAPPPVATLAPERTYYVSTLSKVLTPGLRTAFVVVPDGTAPDALVGALRAHVLMPAPLMTALATDWIRSGEAAQLLEGVREEAAARQEIARHLFPSARSHPNGLHLWQPLPAHWDRYRLVEAARREGLGVTASDAFSVEARAPDAVRISIGGVPDRARLKAALEKLAAIMSTLHARYQDGVV</sequence>
<dbReference type="GO" id="GO:0003700">
    <property type="term" value="F:DNA-binding transcription factor activity"/>
    <property type="evidence" value="ECO:0007669"/>
    <property type="project" value="InterPro"/>
</dbReference>
<dbReference type="AlphaFoldDB" id="A0A6C1KKZ4"/>
<dbReference type="SUPFAM" id="SSF46785">
    <property type="entry name" value="Winged helix' DNA-binding domain"/>
    <property type="match status" value="1"/>
</dbReference>
<dbReference type="PANTHER" id="PTHR46577:SF1">
    <property type="entry name" value="HTH-TYPE TRANSCRIPTIONAL REGULATORY PROTEIN GABR"/>
    <property type="match status" value="1"/>
</dbReference>
<keyword evidence="2" id="KW-0663">Pyridoxal phosphate</keyword>
<dbReference type="GO" id="GO:0008483">
    <property type="term" value="F:transaminase activity"/>
    <property type="evidence" value="ECO:0007669"/>
    <property type="project" value="UniProtKB-KW"/>
</dbReference>
<dbReference type="CDD" id="cd00609">
    <property type="entry name" value="AAT_like"/>
    <property type="match status" value="1"/>
</dbReference>
<name>A0A6C1KKZ4_XANAU</name>
<dbReference type="Gene3D" id="3.40.640.10">
    <property type="entry name" value="Type I PLP-dependent aspartate aminotransferase-like (Major domain)"/>
    <property type="match status" value="1"/>
</dbReference>
<dbReference type="CDD" id="cd07377">
    <property type="entry name" value="WHTH_GntR"/>
    <property type="match status" value="1"/>
</dbReference>
<dbReference type="InterPro" id="IPR000524">
    <property type="entry name" value="Tscrpt_reg_HTH_GntR"/>
</dbReference>
<keyword evidence="7" id="KW-0032">Aminotransferase</keyword>
<keyword evidence="4" id="KW-0238">DNA-binding</keyword>
<proteinExistence type="inferred from homology"/>
<dbReference type="InterPro" id="IPR015424">
    <property type="entry name" value="PyrdxlP-dep_Trfase"/>
</dbReference>
<dbReference type="EMBL" id="VAUP01000010">
    <property type="protein sequence ID" value="TLX44317.1"/>
    <property type="molecule type" value="Genomic_DNA"/>
</dbReference>
<evidence type="ECO:0000313" key="8">
    <source>
        <dbReference type="Proteomes" id="UP000305131"/>
    </source>
</evidence>
<organism evidence="7 8">
    <name type="scientific">Xanthobacter autotrophicus</name>
    <dbReference type="NCBI Taxonomy" id="280"/>
    <lineage>
        <taxon>Bacteria</taxon>
        <taxon>Pseudomonadati</taxon>
        <taxon>Pseudomonadota</taxon>
        <taxon>Alphaproteobacteria</taxon>
        <taxon>Hyphomicrobiales</taxon>
        <taxon>Xanthobacteraceae</taxon>
        <taxon>Xanthobacter</taxon>
    </lineage>
</organism>
<evidence type="ECO:0000313" key="7">
    <source>
        <dbReference type="EMBL" id="TLX44317.1"/>
    </source>
</evidence>
<dbReference type="GO" id="GO:0030170">
    <property type="term" value="F:pyridoxal phosphate binding"/>
    <property type="evidence" value="ECO:0007669"/>
    <property type="project" value="InterPro"/>
</dbReference>
<evidence type="ECO:0000256" key="4">
    <source>
        <dbReference type="ARBA" id="ARBA00023125"/>
    </source>
</evidence>
<dbReference type="Pfam" id="PF00155">
    <property type="entry name" value="Aminotran_1_2"/>
    <property type="match status" value="1"/>
</dbReference>
<dbReference type="GO" id="GO:0003677">
    <property type="term" value="F:DNA binding"/>
    <property type="evidence" value="ECO:0007669"/>
    <property type="project" value="UniProtKB-KW"/>
</dbReference>
<dbReference type="InterPro" id="IPR036388">
    <property type="entry name" value="WH-like_DNA-bd_sf"/>
</dbReference>
<accession>A0A6C1KKZ4</accession>
<dbReference type="Pfam" id="PF00392">
    <property type="entry name" value="GntR"/>
    <property type="match status" value="1"/>
</dbReference>
<gene>
    <name evidence="7" type="ORF">FBQ73_03695</name>
</gene>
<dbReference type="InterPro" id="IPR051446">
    <property type="entry name" value="HTH_trans_reg/aminotransferase"/>
</dbReference>
<evidence type="ECO:0000256" key="5">
    <source>
        <dbReference type="ARBA" id="ARBA00023163"/>
    </source>
</evidence>
<dbReference type="SUPFAM" id="SSF53383">
    <property type="entry name" value="PLP-dependent transferases"/>
    <property type="match status" value="1"/>
</dbReference>
<dbReference type="Gene3D" id="1.10.10.10">
    <property type="entry name" value="Winged helix-like DNA-binding domain superfamily/Winged helix DNA-binding domain"/>
    <property type="match status" value="1"/>
</dbReference>
<feature type="domain" description="HTH gntR-type" evidence="6">
    <location>
        <begin position="19"/>
        <end position="87"/>
    </location>
</feature>
<evidence type="ECO:0000256" key="3">
    <source>
        <dbReference type="ARBA" id="ARBA00023015"/>
    </source>
</evidence>
<keyword evidence="3" id="KW-0805">Transcription regulation</keyword>
<evidence type="ECO:0000256" key="1">
    <source>
        <dbReference type="ARBA" id="ARBA00005384"/>
    </source>
</evidence>
<dbReference type="InterPro" id="IPR015421">
    <property type="entry name" value="PyrdxlP-dep_Trfase_major"/>
</dbReference>
<dbReference type="OrthoDB" id="9804020at2"/>
<comment type="similarity">
    <text evidence="1">In the C-terminal section; belongs to the class-I pyridoxal-phosphate-dependent aminotransferase family.</text>
</comment>
<keyword evidence="7" id="KW-0808">Transferase</keyword>
<reference evidence="7 8" key="1">
    <citation type="submission" date="2019-05" db="EMBL/GenBank/DDBJ databases">
        <authorList>
            <person name="Zhou X."/>
        </authorList>
    </citation>
    <scope>NUCLEOTIDE SEQUENCE [LARGE SCALE GENOMIC DNA]</scope>
    <source>
        <strain evidence="7 8">DSM 432</strain>
    </source>
</reference>